<evidence type="ECO:0000313" key="9">
    <source>
        <dbReference type="Proteomes" id="UP000182259"/>
    </source>
</evidence>
<dbReference type="GO" id="GO:0016020">
    <property type="term" value="C:membrane"/>
    <property type="evidence" value="ECO:0007669"/>
    <property type="project" value="UniProtKB-SubCell"/>
</dbReference>
<dbReference type="SUPFAM" id="SSF52091">
    <property type="entry name" value="SpoIIaa-like"/>
    <property type="match status" value="1"/>
</dbReference>
<dbReference type="CDD" id="cd07042">
    <property type="entry name" value="STAS_SulP_like_sulfate_transporter"/>
    <property type="match status" value="1"/>
</dbReference>
<evidence type="ECO:0000313" key="8">
    <source>
        <dbReference type="EMBL" id="SGZ55427.1"/>
    </source>
</evidence>
<protein>
    <submittedName>
        <fullName evidence="8">CIC11C00000000772</fullName>
    </submittedName>
</protein>
<dbReference type="PROSITE" id="PS50801">
    <property type="entry name" value="STAS"/>
    <property type="match status" value="1"/>
</dbReference>
<dbReference type="InterPro" id="IPR036513">
    <property type="entry name" value="STAS_dom_sf"/>
</dbReference>
<dbReference type="Gene3D" id="3.30.750.24">
    <property type="entry name" value="STAS domain"/>
    <property type="match status" value="1"/>
</dbReference>
<evidence type="ECO:0000256" key="6">
    <source>
        <dbReference type="SAM" id="Phobius"/>
    </source>
</evidence>
<keyword evidence="2 6" id="KW-0812">Transmembrane</keyword>
<feature type="transmembrane region" description="Helical" evidence="6">
    <location>
        <begin position="443"/>
        <end position="465"/>
    </location>
</feature>
<name>A0A1L0BVZ1_9ASCO</name>
<reference evidence="8 9" key="1">
    <citation type="submission" date="2016-10" db="EMBL/GenBank/DDBJ databases">
        <authorList>
            <person name="de Groot N.N."/>
        </authorList>
    </citation>
    <scope>NUCLEOTIDE SEQUENCE [LARGE SCALE GENOMIC DNA]</scope>
    <source>
        <strain evidence="8 9">PYCC 4715</strain>
    </source>
</reference>
<feature type="domain" description="STAS" evidence="7">
    <location>
        <begin position="634"/>
        <end position="787"/>
    </location>
</feature>
<feature type="transmembrane region" description="Helical" evidence="6">
    <location>
        <begin position="477"/>
        <end position="496"/>
    </location>
</feature>
<dbReference type="PANTHER" id="PTHR11814">
    <property type="entry name" value="SULFATE TRANSPORTER"/>
    <property type="match status" value="1"/>
</dbReference>
<gene>
    <name evidence="8" type="ORF">SAMEA4029009_CIC11G00000000772</name>
</gene>
<proteinExistence type="predicted"/>
<dbReference type="InterPro" id="IPR002645">
    <property type="entry name" value="STAS_dom"/>
</dbReference>
<organism evidence="8 9">
    <name type="scientific">Sungouiella intermedia</name>
    <dbReference type="NCBI Taxonomy" id="45354"/>
    <lineage>
        <taxon>Eukaryota</taxon>
        <taxon>Fungi</taxon>
        <taxon>Dikarya</taxon>
        <taxon>Ascomycota</taxon>
        <taxon>Saccharomycotina</taxon>
        <taxon>Pichiomycetes</taxon>
        <taxon>Metschnikowiaceae</taxon>
        <taxon>Sungouiella</taxon>
    </lineage>
</organism>
<accession>A0A1L0BVZ1</accession>
<feature type="transmembrane region" description="Helical" evidence="6">
    <location>
        <begin position="501"/>
        <end position="519"/>
    </location>
</feature>
<dbReference type="Pfam" id="PF00916">
    <property type="entry name" value="Sulfate_transp"/>
    <property type="match status" value="1"/>
</dbReference>
<dbReference type="InterPro" id="IPR001902">
    <property type="entry name" value="SLC26A/SulP_fam"/>
</dbReference>
<evidence type="ECO:0000256" key="1">
    <source>
        <dbReference type="ARBA" id="ARBA00004141"/>
    </source>
</evidence>
<feature type="region of interest" description="Disordered" evidence="5">
    <location>
        <begin position="1"/>
        <end position="30"/>
    </location>
</feature>
<dbReference type="Proteomes" id="UP000182259">
    <property type="component" value="Chromosome IV"/>
</dbReference>
<feature type="transmembrane region" description="Helical" evidence="6">
    <location>
        <begin position="227"/>
        <end position="245"/>
    </location>
</feature>
<dbReference type="EMBL" id="LT635767">
    <property type="protein sequence ID" value="SGZ55427.1"/>
    <property type="molecule type" value="Genomic_DNA"/>
</dbReference>
<evidence type="ECO:0000256" key="2">
    <source>
        <dbReference type="ARBA" id="ARBA00022692"/>
    </source>
</evidence>
<feature type="transmembrane region" description="Helical" evidence="6">
    <location>
        <begin position="170"/>
        <end position="189"/>
    </location>
</feature>
<dbReference type="InterPro" id="IPR011547">
    <property type="entry name" value="SLC26A/SulP_dom"/>
</dbReference>
<keyword evidence="4 6" id="KW-0472">Membrane</keyword>
<sequence length="836" mass="93036">MKNTGRGRNLATDDQRAKALSPTPSTRHISTRRLNLEREPLKNNQESEYLTFANTPIVNGKQRIESDHLSEESIVVLRMTPMIPTESINHVSSNSLNRRGLSSNILATYVPVSGQDTPDWWVLLPYYLPILSWISQYCNEFFIGDLIGGISLATFQIPLAISYCTSLAKVPITCGLYSLGISPLIYMLLGSVPQMIVGPEAPISLIVGQTVEPILHHAKESLDPVEYVVVITFVSGATLLGFGLGRFGFLDNVLCACLLKGFIFGVGIVMLINSSIEMLGLTSVLERVIDDLTDMDIHSPFDKLKFLMAHFHEYHVLTLQISLIAFATIMLIRRLKAVATKLKSRIAQHAVYFPEILLVVVTSTILCQKFKWNHLGVAIVGSVDEVDSTIPIYNPFSLTSLSLIKKLSSAGFVCAMLGFFESTTALKSLGSRYDLPISSNRELVALGTINVIGSIFGALPAFGGYGRSKINAISARTTTSGAIMGLISLATVSSILKYLHYIPKCILSVITAVIGISLMSEAPSEIIFHWRSGGLDELITFVITVITTLFFSMEAGIAVGLVYLLIRVIRNSAESNIQILGRVPGTNTFLDADLANLDQADEDDAYRRQCSGLSGFEKKASQLNLFTDNFRLLNFLALEEIEGCLIIKIPEPLKFTNASDLRSRLMRVELYGSTKAHPALRRSRDESMTKYMIFDLEGMTSIDSSAAQILKQSLLAYQRRNIRTFFIRVSKNRRLRNRLRDTGITDILRSDLRDIKYFEMRTHSSWSRFMGNAEHFNNNIDDVLDNSYNSRVIGNSSDPFSGMTESSSSPYFEHIRGALKVIDFYEQHYYDRTNSV</sequence>
<evidence type="ECO:0000256" key="3">
    <source>
        <dbReference type="ARBA" id="ARBA00022989"/>
    </source>
</evidence>
<dbReference type="Pfam" id="PF01740">
    <property type="entry name" value="STAS"/>
    <property type="match status" value="1"/>
</dbReference>
<evidence type="ECO:0000259" key="7">
    <source>
        <dbReference type="PROSITE" id="PS50801"/>
    </source>
</evidence>
<evidence type="ECO:0000256" key="5">
    <source>
        <dbReference type="SAM" id="MobiDB-lite"/>
    </source>
</evidence>
<evidence type="ECO:0000256" key="4">
    <source>
        <dbReference type="ARBA" id="ARBA00023136"/>
    </source>
</evidence>
<dbReference type="AlphaFoldDB" id="A0A1L0BVZ1"/>
<feature type="transmembrane region" description="Helical" evidence="6">
    <location>
        <begin position="539"/>
        <end position="566"/>
    </location>
</feature>
<feature type="transmembrane region" description="Helical" evidence="6">
    <location>
        <begin position="314"/>
        <end position="332"/>
    </location>
</feature>
<feature type="transmembrane region" description="Helical" evidence="6">
    <location>
        <begin position="141"/>
        <end position="163"/>
    </location>
</feature>
<comment type="subcellular location">
    <subcellularLocation>
        <location evidence="1">Membrane</location>
        <topology evidence="1">Multi-pass membrane protein</topology>
    </subcellularLocation>
</comment>
<dbReference type="GO" id="GO:0055085">
    <property type="term" value="P:transmembrane transport"/>
    <property type="evidence" value="ECO:0007669"/>
    <property type="project" value="InterPro"/>
</dbReference>
<keyword evidence="3 6" id="KW-1133">Transmembrane helix</keyword>